<dbReference type="Pfam" id="PF04912">
    <property type="entry name" value="Dynamitin"/>
    <property type="match status" value="2"/>
</dbReference>
<dbReference type="AlphaFoldDB" id="A0AA35RKE0"/>
<evidence type="ECO:0000256" key="4">
    <source>
        <dbReference type="ARBA" id="ARBA00023017"/>
    </source>
</evidence>
<dbReference type="Proteomes" id="UP001174909">
    <property type="component" value="Unassembled WGS sequence"/>
</dbReference>
<dbReference type="GO" id="GO:0005869">
    <property type="term" value="C:dynactin complex"/>
    <property type="evidence" value="ECO:0007669"/>
    <property type="project" value="InterPro"/>
</dbReference>
<protein>
    <submittedName>
        <fullName evidence="6">Dynactin subunit 2</fullName>
    </submittedName>
</protein>
<comment type="caution">
    <text evidence="6">The sequence shown here is derived from an EMBL/GenBank/DDBJ whole genome shotgun (WGS) entry which is preliminary data.</text>
</comment>
<proteinExistence type="inferred from homology"/>
<comment type="similarity">
    <text evidence="2">Belongs to the dynactin subunit 2 family.</text>
</comment>
<dbReference type="PANTHER" id="PTHR15346">
    <property type="entry name" value="DYNACTIN SUBUNIT"/>
    <property type="match status" value="1"/>
</dbReference>
<evidence type="ECO:0000256" key="2">
    <source>
        <dbReference type="ARBA" id="ARBA00006176"/>
    </source>
</evidence>
<dbReference type="EMBL" id="CASHTH010001241">
    <property type="protein sequence ID" value="CAI8013138.1"/>
    <property type="molecule type" value="Genomic_DNA"/>
</dbReference>
<accession>A0AA35RKE0</accession>
<dbReference type="GO" id="GO:0007017">
    <property type="term" value="P:microtubule-based process"/>
    <property type="evidence" value="ECO:0007669"/>
    <property type="project" value="InterPro"/>
</dbReference>
<dbReference type="GO" id="GO:0005737">
    <property type="term" value="C:cytoplasm"/>
    <property type="evidence" value="ECO:0007669"/>
    <property type="project" value="UniProtKB-SubCell"/>
</dbReference>
<evidence type="ECO:0000256" key="1">
    <source>
        <dbReference type="ARBA" id="ARBA00004496"/>
    </source>
</evidence>
<keyword evidence="4" id="KW-0243">Dynein</keyword>
<name>A0AA35RKE0_GEOBA</name>
<evidence type="ECO:0000256" key="3">
    <source>
        <dbReference type="ARBA" id="ARBA00022490"/>
    </source>
</evidence>
<feature type="compositionally biased region" description="Basic and acidic residues" evidence="5">
    <location>
        <begin position="1"/>
        <end position="11"/>
    </location>
</feature>
<dbReference type="GO" id="GO:0030286">
    <property type="term" value="C:dynein complex"/>
    <property type="evidence" value="ECO:0007669"/>
    <property type="project" value="UniProtKB-KW"/>
</dbReference>
<dbReference type="InterPro" id="IPR028133">
    <property type="entry name" value="Dynamitin"/>
</dbReference>
<evidence type="ECO:0000313" key="6">
    <source>
        <dbReference type="EMBL" id="CAI8013138.1"/>
    </source>
</evidence>
<gene>
    <name evidence="6" type="ORF">GBAR_LOCUS8377</name>
</gene>
<comment type="subcellular location">
    <subcellularLocation>
        <location evidence="1">Cytoplasm</location>
    </subcellularLocation>
</comment>
<evidence type="ECO:0000313" key="7">
    <source>
        <dbReference type="Proteomes" id="UP001174909"/>
    </source>
</evidence>
<keyword evidence="7" id="KW-1185">Reference proteome</keyword>
<reference evidence="6" key="1">
    <citation type="submission" date="2023-03" db="EMBL/GenBank/DDBJ databases">
        <authorList>
            <person name="Steffen K."/>
            <person name="Cardenas P."/>
        </authorList>
    </citation>
    <scope>NUCLEOTIDE SEQUENCE</scope>
</reference>
<evidence type="ECO:0000256" key="5">
    <source>
        <dbReference type="SAM" id="MobiDB-lite"/>
    </source>
</evidence>
<feature type="region of interest" description="Disordered" evidence="5">
    <location>
        <begin position="1"/>
        <end position="25"/>
    </location>
</feature>
<organism evidence="6 7">
    <name type="scientific">Geodia barretti</name>
    <name type="common">Barrett's horny sponge</name>
    <dbReference type="NCBI Taxonomy" id="519541"/>
    <lineage>
        <taxon>Eukaryota</taxon>
        <taxon>Metazoa</taxon>
        <taxon>Porifera</taxon>
        <taxon>Demospongiae</taxon>
        <taxon>Heteroscleromorpha</taxon>
        <taxon>Tetractinellida</taxon>
        <taxon>Astrophorina</taxon>
        <taxon>Geodiidae</taxon>
        <taxon>Geodia</taxon>
    </lineage>
</organism>
<keyword evidence="3" id="KW-0963">Cytoplasm</keyword>
<sequence>MSGARPTRDLEIFETPDPTPNAFTYEDDRHSEVVHSLDANIKSSFKRFKNTSLDPKSADFSDALGRPRQCGYQAEPSEYGIQPVAREPETLMQRYQRLKTEVVELATDVQEVSEAQQSSDKMLDVSPVDLAQDVDLKSQVEAIGCGDRGVASGSHGNQPIYELYAKTETAKFSHLSKLSEVEERLAQLEGVVGNADMKVCSTVGGLDADQNDLSTAVLNLQAKVALLDSGHISAIAEQLQEVLTLLGSVDKKSEEGEKDADRQTKVSEALEAVSRMKSIAPLIPDLISRLHALRDLHERAAQFASSVAVMADSQDQLTKQTEHLQSLLTEMEASFKENLATVQANFANLEARFDAVKA</sequence>